<keyword evidence="4 10" id="KW-0812">Transmembrane</keyword>
<organism evidence="12 13">
    <name type="scientific">Nitratireductor arenosus</name>
    <dbReference type="NCBI Taxonomy" id="2682096"/>
    <lineage>
        <taxon>Bacteria</taxon>
        <taxon>Pseudomonadati</taxon>
        <taxon>Pseudomonadota</taxon>
        <taxon>Alphaproteobacteria</taxon>
        <taxon>Hyphomicrobiales</taxon>
        <taxon>Phyllobacteriaceae</taxon>
        <taxon>Nitratireductor</taxon>
    </lineage>
</organism>
<dbReference type="InterPro" id="IPR050790">
    <property type="entry name" value="ExbB/TolQ_transport"/>
</dbReference>
<evidence type="ECO:0000256" key="10">
    <source>
        <dbReference type="SAM" id="Phobius"/>
    </source>
</evidence>
<keyword evidence="6 10" id="KW-1133">Transmembrane helix</keyword>
<feature type="transmembrane region" description="Helical" evidence="10">
    <location>
        <begin position="15"/>
        <end position="36"/>
    </location>
</feature>
<keyword evidence="7 10" id="KW-0472">Membrane</keyword>
<name>A0A844QH52_9HYPH</name>
<keyword evidence="13" id="KW-1185">Reference proteome</keyword>
<evidence type="ECO:0000256" key="8">
    <source>
        <dbReference type="RuleBase" id="RU004057"/>
    </source>
</evidence>
<comment type="subcellular location">
    <subcellularLocation>
        <location evidence="1">Cell membrane</location>
        <topology evidence="1">Multi-pass membrane protein</topology>
    </subcellularLocation>
    <subcellularLocation>
        <location evidence="8">Membrane</location>
        <topology evidence="8">Multi-pass membrane protein</topology>
    </subcellularLocation>
</comment>
<protein>
    <submittedName>
        <fullName evidence="12">MotA/TolQ/ExbB proton channel family protein</fullName>
    </submittedName>
</protein>
<feature type="domain" description="MotA/TolQ/ExbB proton channel" evidence="11">
    <location>
        <begin position="91"/>
        <end position="199"/>
    </location>
</feature>
<dbReference type="GO" id="GO:0005886">
    <property type="term" value="C:plasma membrane"/>
    <property type="evidence" value="ECO:0007669"/>
    <property type="project" value="UniProtKB-SubCell"/>
</dbReference>
<feature type="transmembrane region" description="Helical" evidence="10">
    <location>
        <begin position="161"/>
        <end position="187"/>
    </location>
</feature>
<comment type="caution">
    <text evidence="12">The sequence shown here is derived from an EMBL/GenBank/DDBJ whole genome shotgun (WGS) entry which is preliminary data.</text>
</comment>
<gene>
    <name evidence="12" type="ORF">GN330_08970</name>
</gene>
<dbReference type="GO" id="GO:0017038">
    <property type="term" value="P:protein import"/>
    <property type="evidence" value="ECO:0007669"/>
    <property type="project" value="TreeGrafter"/>
</dbReference>
<dbReference type="EMBL" id="WPHG01000002">
    <property type="protein sequence ID" value="MVA97378.1"/>
    <property type="molecule type" value="Genomic_DNA"/>
</dbReference>
<evidence type="ECO:0000256" key="1">
    <source>
        <dbReference type="ARBA" id="ARBA00004651"/>
    </source>
</evidence>
<dbReference type="AlphaFoldDB" id="A0A844QH52"/>
<keyword evidence="3" id="KW-1003">Cell membrane</keyword>
<evidence type="ECO:0000256" key="7">
    <source>
        <dbReference type="ARBA" id="ARBA00023136"/>
    </source>
</evidence>
<evidence type="ECO:0000256" key="5">
    <source>
        <dbReference type="ARBA" id="ARBA00022927"/>
    </source>
</evidence>
<feature type="transmembrane region" description="Helical" evidence="10">
    <location>
        <begin position="120"/>
        <end position="141"/>
    </location>
</feature>
<evidence type="ECO:0000256" key="3">
    <source>
        <dbReference type="ARBA" id="ARBA00022475"/>
    </source>
</evidence>
<proteinExistence type="inferred from homology"/>
<accession>A0A844QH52</accession>
<sequence length="237" mass="24959">MKPNILDDVRAFLELGGPVVAILLVLSVFALALILIKLTQFWRERVGSGAVANRALHLWVHGSVGDGRQMAETDPSPVGGALATAMRLSANRAASKAVIEDEIGRVAVTRLHDLQRGLRALDAIAQIAPLLGLFGTVLGMIEAFRQLQGAGSAVDPSLLAGGIWVALLTTAAGLAVAMPVSLVLTWFETRIENERVAIETVTTAFLSQQALGTAGTRLEPNTPEAAQPAAVERSHAH</sequence>
<dbReference type="RefSeq" id="WP_156712344.1">
    <property type="nucleotide sequence ID" value="NZ_WPHG01000002.1"/>
</dbReference>
<reference evidence="12 13" key="1">
    <citation type="submission" date="2019-12" db="EMBL/GenBank/DDBJ databases">
        <title>Nitratireductor arenosus sp. nov., Isolated from sea sand, Jeju island, South Korea.</title>
        <authorList>
            <person name="Kim W."/>
        </authorList>
    </citation>
    <scope>NUCLEOTIDE SEQUENCE [LARGE SCALE GENOMIC DNA]</scope>
    <source>
        <strain evidence="12 13">CAU 1489</strain>
    </source>
</reference>
<evidence type="ECO:0000313" key="12">
    <source>
        <dbReference type="EMBL" id="MVA97378.1"/>
    </source>
</evidence>
<keyword evidence="5 8" id="KW-0653">Protein transport</keyword>
<dbReference type="InterPro" id="IPR002898">
    <property type="entry name" value="MotA_ExbB_proton_chnl"/>
</dbReference>
<dbReference type="Proteomes" id="UP000463224">
    <property type="component" value="Unassembled WGS sequence"/>
</dbReference>
<dbReference type="PANTHER" id="PTHR30625:SF15">
    <property type="entry name" value="BIOPOLYMER TRANSPORT PROTEIN EXBB"/>
    <property type="match status" value="1"/>
</dbReference>
<evidence type="ECO:0000256" key="6">
    <source>
        <dbReference type="ARBA" id="ARBA00022989"/>
    </source>
</evidence>
<evidence type="ECO:0000256" key="4">
    <source>
        <dbReference type="ARBA" id="ARBA00022692"/>
    </source>
</evidence>
<dbReference type="Pfam" id="PF01618">
    <property type="entry name" value="MotA_ExbB"/>
    <property type="match status" value="1"/>
</dbReference>
<evidence type="ECO:0000259" key="11">
    <source>
        <dbReference type="Pfam" id="PF01618"/>
    </source>
</evidence>
<comment type="similarity">
    <text evidence="8">Belongs to the exbB/tolQ family.</text>
</comment>
<evidence type="ECO:0000256" key="2">
    <source>
        <dbReference type="ARBA" id="ARBA00022448"/>
    </source>
</evidence>
<evidence type="ECO:0000256" key="9">
    <source>
        <dbReference type="SAM" id="MobiDB-lite"/>
    </source>
</evidence>
<keyword evidence="2 8" id="KW-0813">Transport</keyword>
<feature type="region of interest" description="Disordered" evidence="9">
    <location>
        <begin position="216"/>
        <end position="237"/>
    </location>
</feature>
<dbReference type="PANTHER" id="PTHR30625">
    <property type="entry name" value="PROTEIN TOLQ"/>
    <property type="match status" value="1"/>
</dbReference>
<evidence type="ECO:0000313" key="13">
    <source>
        <dbReference type="Proteomes" id="UP000463224"/>
    </source>
</evidence>